<dbReference type="NCBIfam" id="TIGR02469">
    <property type="entry name" value="CbiT"/>
    <property type="match status" value="1"/>
</dbReference>
<dbReference type="InterPro" id="IPR014008">
    <property type="entry name" value="Cbl_synth_MTase_CbiT"/>
</dbReference>
<dbReference type="InterPro" id="IPR006365">
    <property type="entry name" value="Cbl_synth_CobL"/>
</dbReference>
<organism evidence="7 8">
    <name type="scientific">Parabacteroides distasonis</name>
    <dbReference type="NCBI Taxonomy" id="823"/>
    <lineage>
        <taxon>Bacteria</taxon>
        <taxon>Pseudomonadati</taxon>
        <taxon>Bacteroidota</taxon>
        <taxon>Bacteroidia</taxon>
        <taxon>Bacteroidales</taxon>
        <taxon>Tannerellaceae</taxon>
        <taxon>Parabacteroides</taxon>
    </lineage>
</organism>
<dbReference type="SUPFAM" id="SSF53335">
    <property type="entry name" value="S-adenosyl-L-methionine-dependent methyltransferases"/>
    <property type="match status" value="1"/>
</dbReference>
<evidence type="ECO:0000256" key="4">
    <source>
        <dbReference type="ARBA" id="ARBA00022679"/>
    </source>
</evidence>
<dbReference type="EMBL" id="SRYM01000074">
    <property type="protein sequence ID" value="TGY54265.1"/>
    <property type="molecule type" value="Genomic_DNA"/>
</dbReference>
<comment type="pathway">
    <text evidence="1">Cofactor biosynthesis; adenosylcobalamin biosynthesis.</text>
</comment>
<evidence type="ECO:0000313" key="7">
    <source>
        <dbReference type="EMBL" id="TGY54265.1"/>
    </source>
</evidence>
<dbReference type="Proteomes" id="UP000310032">
    <property type="component" value="Unassembled WGS sequence"/>
</dbReference>
<dbReference type="InterPro" id="IPR029063">
    <property type="entry name" value="SAM-dependent_MTases_sf"/>
</dbReference>
<dbReference type="PANTHER" id="PTHR43182">
    <property type="entry name" value="COBALT-PRECORRIN-6B C(15)-METHYLTRANSFERASE (DECARBOXYLATING)"/>
    <property type="match status" value="1"/>
</dbReference>
<dbReference type="CDD" id="cd02440">
    <property type="entry name" value="AdoMet_MTases"/>
    <property type="match status" value="1"/>
</dbReference>
<accession>A0A4S2EF52</accession>
<dbReference type="NCBIfam" id="TIGR02467">
    <property type="entry name" value="CbiE"/>
    <property type="match status" value="1"/>
</dbReference>
<keyword evidence="3 7" id="KW-0489">Methyltransferase</keyword>
<evidence type="ECO:0000256" key="2">
    <source>
        <dbReference type="ARBA" id="ARBA00022573"/>
    </source>
</evidence>
<name>A0A4S2EF52_PARDI</name>
<comment type="caution">
    <text evidence="7">The sequence shown here is derived from an EMBL/GenBank/DDBJ whole genome shotgun (WGS) entry which is preliminary data.</text>
</comment>
<dbReference type="InterPro" id="IPR035996">
    <property type="entry name" value="4pyrrol_Methylase_sf"/>
</dbReference>
<dbReference type="InterPro" id="IPR050714">
    <property type="entry name" value="Cobalamin_biosynth_MTase"/>
</dbReference>
<dbReference type="InterPro" id="IPR000878">
    <property type="entry name" value="4pyrrol_Mease"/>
</dbReference>
<dbReference type="AlphaFoldDB" id="A0A4S2EF52"/>
<dbReference type="Gene3D" id="3.40.50.150">
    <property type="entry name" value="Vaccinia Virus protein VP39"/>
    <property type="match status" value="1"/>
</dbReference>
<feature type="domain" description="Tetrapyrrole methylase" evidence="6">
    <location>
        <begin position="14"/>
        <end position="188"/>
    </location>
</feature>
<dbReference type="PANTHER" id="PTHR43182:SF1">
    <property type="entry name" value="COBALT-PRECORRIN-7 C(5)-METHYLTRANSFERASE"/>
    <property type="match status" value="1"/>
</dbReference>
<evidence type="ECO:0000313" key="8">
    <source>
        <dbReference type="Proteomes" id="UP000310032"/>
    </source>
</evidence>
<reference evidence="7 8" key="1">
    <citation type="submission" date="2019-04" db="EMBL/GenBank/DDBJ databases">
        <title>Microbes associate with the intestines of laboratory mice.</title>
        <authorList>
            <person name="Navarre W."/>
            <person name="Wong E."/>
            <person name="Huang K."/>
            <person name="Tropini C."/>
            <person name="Ng K."/>
            <person name="Yu B."/>
        </authorList>
    </citation>
    <scope>NUCLEOTIDE SEQUENCE [LARGE SCALE GENOMIC DNA]</scope>
    <source>
        <strain evidence="7 8">NM39_I3</strain>
    </source>
</reference>
<dbReference type="GO" id="GO:0032259">
    <property type="term" value="P:methylation"/>
    <property type="evidence" value="ECO:0007669"/>
    <property type="project" value="UniProtKB-KW"/>
</dbReference>
<keyword evidence="4 7" id="KW-0808">Transferase</keyword>
<keyword evidence="5" id="KW-0949">S-adenosyl-L-methionine</keyword>
<dbReference type="PIRSF" id="PIRSF036428">
    <property type="entry name" value="CobL"/>
    <property type="match status" value="1"/>
</dbReference>
<dbReference type="InterPro" id="IPR012818">
    <property type="entry name" value="CbiE"/>
</dbReference>
<dbReference type="Pfam" id="PF00590">
    <property type="entry name" value="TP_methylase"/>
    <property type="match status" value="1"/>
</dbReference>
<gene>
    <name evidence="7" type="primary">cbiE</name>
    <name evidence="7" type="ORF">E5342_17595</name>
</gene>
<sequence>MNRFYVIGLDDNMRQYFPPEVLEIISSHRVFSGGVRHHEIVRSLLPEKADWIDIKVPLDEVFDRYRSYDGRESIVVFASGDPLFFGFAVTIQNRLPDAQIRLYPSFNSLQLLAQNLLMPYHDMRIVSLTGRPWHEFDRALIESASKIGVLTDREHTPTTIARRMLEYGYDNYTMFVGERLGNTERQSICQFSIQAAAMNNFVHPNCLILRKERDGHSRKFGLPDSAFEHLNGREKMITKMPIRLLSLSMLDLRNRERFWDIGFCTGSVSIEAKLLFPHLHITSFEIREEGRKLMTENCRRFGTPGIEAIIGDFLSVDLSALEAPDAVFIGGHGGKLVEILLRVSQKMKANGIIVFNSVSEESKALFEEAVRQAGLRISAQTRITIDDFNTITVNVVETGHAPSLQYIILFIK</sequence>
<dbReference type="Gene3D" id="3.40.1010.10">
    <property type="entry name" value="Cobalt-precorrin-4 Transmethylase, Domain 1"/>
    <property type="match status" value="1"/>
</dbReference>
<dbReference type="GO" id="GO:0008276">
    <property type="term" value="F:protein methyltransferase activity"/>
    <property type="evidence" value="ECO:0007669"/>
    <property type="project" value="InterPro"/>
</dbReference>
<evidence type="ECO:0000256" key="1">
    <source>
        <dbReference type="ARBA" id="ARBA00004953"/>
    </source>
</evidence>
<dbReference type="SUPFAM" id="SSF53790">
    <property type="entry name" value="Tetrapyrrole methylase"/>
    <property type="match status" value="1"/>
</dbReference>
<dbReference type="UniPathway" id="UPA00148"/>
<evidence type="ECO:0000259" key="6">
    <source>
        <dbReference type="Pfam" id="PF00590"/>
    </source>
</evidence>
<evidence type="ECO:0000256" key="3">
    <source>
        <dbReference type="ARBA" id="ARBA00022603"/>
    </source>
</evidence>
<dbReference type="InterPro" id="IPR014777">
    <property type="entry name" value="4pyrrole_Mease_sub1"/>
</dbReference>
<dbReference type="CDD" id="cd11644">
    <property type="entry name" value="Precorrin-6Y-MT"/>
    <property type="match status" value="1"/>
</dbReference>
<evidence type="ECO:0000256" key="5">
    <source>
        <dbReference type="ARBA" id="ARBA00022691"/>
    </source>
</evidence>
<dbReference type="RefSeq" id="WP_135959952.1">
    <property type="nucleotide sequence ID" value="NZ_SRYM01000074.1"/>
</dbReference>
<keyword evidence="2" id="KW-0169">Cobalamin biosynthesis</keyword>
<dbReference type="GO" id="GO:0009236">
    <property type="term" value="P:cobalamin biosynthetic process"/>
    <property type="evidence" value="ECO:0007669"/>
    <property type="project" value="UniProtKB-UniPathway"/>
</dbReference>
<protein>
    <submittedName>
        <fullName evidence="7">Precorrin-6y C5,15-methyltransferase (Decarboxylating) subunit CbiE</fullName>
    </submittedName>
</protein>
<proteinExistence type="predicted"/>